<dbReference type="AlphaFoldDB" id="A0A8T1M8M6"/>
<dbReference type="Proteomes" id="UP000286415">
    <property type="component" value="Unassembled WGS sequence"/>
</dbReference>
<proteinExistence type="predicted"/>
<name>A0A8T1M8M6_CLOSI</name>
<reference evidence="1 2" key="2">
    <citation type="journal article" date="2021" name="Genomics">
        <title>High-quality reference genome for Clonorchis sinensis.</title>
        <authorList>
            <person name="Young N.D."/>
            <person name="Stroehlein A.J."/>
            <person name="Kinkar L."/>
            <person name="Wang T."/>
            <person name="Sohn W.M."/>
            <person name="Chang B.C.H."/>
            <person name="Kaur P."/>
            <person name="Weisz D."/>
            <person name="Dudchenko O."/>
            <person name="Aiden E.L."/>
            <person name="Korhonen P.K."/>
            <person name="Gasser R.B."/>
        </authorList>
    </citation>
    <scope>NUCLEOTIDE SEQUENCE [LARGE SCALE GENOMIC DNA]</scope>
    <source>
        <strain evidence="1">Cs-k2</strain>
    </source>
</reference>
<dbReference type="EMBL" id="NIRI02000056">
    <property type="protein sequence ID" value="KAG5445747.1"/>
    <property type="molecule type" value="Genomic_DNA"/>
</dbReference>
<protein>
    <submittedName>
        <fullName evidence="1">Uncharacterized protein</fullName>
    </submittedName>
</protein>
<gene>
    <name evidence="1" type="ORF">CSKR_203302</name>
</gene>
<accession>A0A8T1M8M6</accession>
<evidence type="ECO:0000313" key="1">
    <source>
        <dbReference type="EMBL" id="KAG5445747.1"/>
    </source>
</evidence>
<reference evidence="1 2" key="1">
    <citation type="journal article" date="2018" name="Biotechnol. Adv.">
        <title>Improved genomic resources and new bioinformatic workflow for the carcinogenic parasite Clonorchis sinensis: Biotechnological implications.</title>
        <authorList>
            <person name="Wang D."/>
            <person name="Korhonen P.K."/>
            <person name="Gasser R.B."/>
            <person name="Young N.D."/>
        </authorList>
    </citation>
    <scope>NUCLEOTIDE SEQUENCE [LARGE SCALE GENOMIC DNA]</scope>
    <source>
        <strain evidence="1">Cs-k2</strain>
    </source>
</reference>
<evidence type="ECO:0000313" key="2">
    <source>
        <dbReference type="Proteomes" id="UP000286415"/>
    </source>
</evidence>
<feature type="non-terminal residue" evidence="1">
    <location>
        <position position="1"/>
    </location>
</feature>
<comment type="caution">
    <text evidence="1">The sequence shown here is derived from an EMBL/GenBank/DDBJ whole genome shotgun (WGS) entry which is preliminary data.</text>
</comment>
<organism evidence="1 2">
    <name type="scientific">Clonorchis sinensis</name>
    <name type="common">Chinese liver fluke</name>
    <dbReference type="NCBI Taxonomy" id="79923"/>
    <lineage>
        <taxon>Eukaryota</taxon>
        <taxon>Metazoa</taxon>
        <taxon>Spiralia</taxon>
        <taxon>Lophotrochozoa</taxon>
        <taxon>Platyhelminthes</taxon>
        <taxon>Trematoda</taxon>
        <taxon>Digenea</taxon>
        <taxon>Opisthorchiida</taxon>
        <taxon>Opisthorchiata</taxon>
        <taxon>Opisthorchiidae</taxon>
        <taxon>Clonorchis</taxon>
    </lineage>
</organism>
<sequence>RYGVQGDLRWAAIIAANPIEGDRCLTIEVSEVSARSGGNSGLAMPKIPRDSLNLIFCVFLK</sequence>
<keyword evidence="2" id="KW-1185">Reference proteome</keyword>